<evidence type="ECO:0000313" key="3">
    <source>
        <dbReference type="EMBL" id="MFC6760955.1"/>
    </source>
</evidence>
<organism evidence="3 4">
    <name type="scientific">Sulfitobacter porphyrae</name>
    <dbReference type="NCBI Taxonomy" id="1246864"/>
    <lineage>
        <taxon>Bacteria</taxon>
        <taxon>Pseudomonadati</taxon>
        <taxon>Pseudomonadota</taxon>
        <taxon>Alphaproteobacteria</taxon>
        <taxon>Rhodobacterales</taxon>
        <taxon>Roseobacteraceae</taxon>
        <taxon>Sulfitobacter</taxon>
    </lineage>
</organism>
<dbReference type="PRINTS" id="PR01790">
    <property type="entry name" value="SMP30FAMILY"/>
</dbReference>
<comment type="caution">
    <text evidence="3">The sequence shown here is derived from an EMBL/GenBank/DDBJ whole genome shotgun (WGS) entry which is preliminary data.</text>
</comment>
<comment type="similarity">
    <text evidence="1">Belongs to the SMP-30/CGR1 family.</text>
</comment>
<dbReference type="PANTHER" id="PTHR10907">
    <property type="entry name" value="REGUCALCIN"/>
    <property type="match status" value="1"/>
</dbReference>
<evidence type="ECO:0000313" key="4">
    <source>
        <dbReference type="Proteomes" id="UP001596353"/>
    </source>
</evidence>
<evidence type="ECO:0000256" key="1">
    <source>
        <dbReference type="ARBA" id="ARBA00008853"/>
    </source>
</evidence>
<dbReference type="InterPro" id="IPR013658">
    <property type="entry name" value="SGL"/>
</dbReference>
<dbReference type="InterPro" id="IPR011042">
    <property type="entry name" value="6-blade_b-propeller_TolB-like"/>
</dbReference>
<gene>
    <name evidence="3" type="ORF">ACFQFQ_18035</name>
</gene>
<dbReference type="InterPro" id="IPR005511">
    <property type="entry name" value="SMP-30"/>
</dbReference>
<proteinExistence type="inferred from homology"/>
<dbReference type="EC" id="3.1.1.99" evidence="3"/>
<feature type="domain" description="SMP-30/Gluconolactonase/LRE-like region" evidence="2">
    <location>
        <begin position="20"/>
        <end position="260"/>
    </location>
</feature>
<dbReference type="Pfam" id="PF08450">
    <property type="entry name" value="SGL"/>
    <property type="match status" value="1"/>
</dbReference>
<dbReference type="Proteomes" id="UP001596353">
    <property type="component" value="Unassembled WGS sequence"/>
</dbReference>
<name>A0ABW2B5D4_9RHOB</name>
<keyword evidence="3" id="KW-0378">Hydrolase</keyword>
<dbReference type="GO" id="GO:0016787">
    <property type="term" value="F:hydrolase activity"/>
    <property type="evidence" value="ECO:0007669"/>
    <property type="project" value="UniProtKB-KW"/>
</dbReference>
<dbReference type="EMBL" id="JBHSWG010000001">
    <property type="protein sequence ID" value="MFC6760955.1"/>
    <property type="molecule type" value="Genomic_DNA"/>
</dbReference>
<keyword evidence="4" id="KW-1185">Reference proteome</keyword>
<dbReference type="Gene3D" id="2.120.10.30">
    <property type="entry name" value="TolB, C-terminal domain"/>
    <property type="match status" value="1"/>
</dbReference>
<reference evidence="4" key="1">
    <citation type="journal article" date="2019" name="Int. J. Syst. Evol. Microbiol.">
        <title>The Global Catalogue of Microorganisms (GCM) 10K type strain sequencing project: providing services to taxonomists for standard genome sequencing and annotation.</title>
        <authorList>
            <consortium name="The Broad Institute Genomics Platform"/>
            <consortium name="The Broad Institute Genome Sequencing Center for Infectious Disease"/>
            <person name="Wu L."/>
            <person name="Ma J."/>
        </authorList>
    </citation>
    <scope>NUCLEOTIDE SEQUENCE [LARGE SCALE GENOMIC DNA]</scope>
    <source>
        <strain evidence="4">CCUG 66188</strain>
    </source>
</reference>
<dbReference type="SUPFAM" id="SSF63829">
    <property type="entry name" value="Calcium-dependent phosphotriesterase"/>
    <property type="match status" value="1"/>
</dbReference>
<sequence>MTNHIKTVTATRVSQKPDLLGESPVWDDRSGRLWWVDGVAKMIRYFEPANDVHGDIEVPSFVGSIGLTEEGNLVAGLADGIYLIDVETGAATALHVPDKANERMRFNDGKVDRQGRFVCGGMGVFAEPVGELIRVTSAGEARMLANGIRISNALCFSPDGKTMYFADSLDRMVRAYNYCEGEEVLTEPRMLVDTRQFASGPDGATVDSDGCIWVALVQAGKIARFTPEGKLDSLVEAPTDMPTCMCFGGPDLKTLYVTSIKDSGSGRAISRHPFGGHLFAIEGLGATGLPEPRLGQGL</sequence>
<dbReference type="PANTHER" id="PTHR10907:SF47">
    <property type="entry name" value="REGUCALCIN"/>
    <property type="match status" value="1"/>
</dbReference>
<accession>A0ABW2B5D4</accession>
<protein>
    <submittedName>
        <fullName evidence="3">SMP-30/gluconolactonase/LRE family protein</fullName>
        <ecNumber evidence="3">3.1.1.99</ecNumber>
    </submittedName>
</protein>
<evidence type="ECO:0000259" key="2">
    <source>
        <dbReference type="Pfam" id="PF08450"/>
    </source>
</evidence>